<proteinExistence type="predicted"/>
<evidence type="ECO:0000256" key="2">
    <source>
        <dbReference type="ARBA" id="ARBA00022771"/>
    </source>
</evidence>
<organism evidence="4">
    <name type="scientific">Magallana gigas</name>
    <name type="common">Pacific oyster</name>
    <name type="synonym">Crassostrea gigas</name>
    <dbReference type="NCBI Taxonomy" id="29159"/>
    <lineage>
        <taxon>Eukaryota</taxon>
        <taxon>Metazoa</taxon>
        <taxon>Spiralia</taxon>
        <taxon>Lophotrochozoa</taxon>
        <taxon>Mollusca</taxon>
        <taxon>Bivalvia</taxon>
        <taxon>Autobranchia</taxon>
        <taxon>Pteriomorphia</taxon>
        <taxon>Ostreida</taxon>
        <taxon>Ostreoidea</taxon>
        <taxon>Ostreidae</taxon>
        <taxon>Magallana</taxon>
    </lineage>
</organism>
<dbReference type="CDD" id="cd19757">
    <property type="entry name" value="Bbox1"/>
    <property type="match status" value="1"/>
</dbReference>
<dbReference type="PROSITE" id="PS00518">
    <property type="entry name" value="ZF_RING_1"/>
    <property type="match status" value="1"/>
</dbReference>
<dbReference type="SMART" id="SM00336">
    <property type="entry name" value="BBOX"/>
    <property type="match status" value="1"/>
</dbReference>
<dbReference type="InterPro" id="IPR000315">
    <property type="entry name" value="Znf_B-box"/>
</dbReference>
<dbReference type="PROSITE" id="PS50089">
    <property type="entry name" value="ZF_RING_2"/>
    <property type="match status" value="1"/>
</dbReference>
<dbReference type="EMBL" id="JH817719">
    <property type="protein sequence ID" value="EKC21745.1"/>
    <property type="molecule type" value="Genomic_DNA"/>
</dbReference>
<dbReference type="Gene3D" id="3.30.160.60">
    <property type="entry name" value="Classic Zinc Finger"/>
    <property type="match status" value="1"/>
</dbReference>
<dbReference type="InterPro" id="IPR018957">
    <property type="entry name" value="Znf_C3HC4_RING-type"/>
</dbReference>
<dbReference type="SMART" id="SM00184">
    <property type="entry name" value="RING"/>
    <property type="match status" value="1"/>
</dbReference>
<dbReference type="InterPro" id="IPR017907">
    <property type="entry name" value="Znf_RING_CS"/>
</dbReference>
<dbReference type="InterPro" id="IPR013083">
    <property type="entry name" value="Znf_RING/FYVE/PHD"/>
</dbReference>
<dbReference type="PANTHER" id="PTHR25462">
    <property type="entry name" value="BONUS, ISOFORM C-RELATED"/>
    <property type="match status" value="1"/>
</dbReference>
<dbReference type="GO" id="GO:0061630">
    <property type="term" value="F:ubiquitin protein ligase activity"/>
    <property type="evidence" value="ECO:0007669"/>
    <property type="project" value="TreeGrafter"/>
</dbReference>
<name>K1PYX1_MAGGI</name>
<protein>
    <submittedName>
        <fullName evidence="4">Transcription intermediary factor 1-beta</fullName>
    </submittedName>
</protein>
<keyword evidence="2" id="KW-0863">Zinc-finger</keyword>
<dbReference type="SUPFAM" id="SSF57903">
    <property type="entry name" value="FYVE/PHD zinc finger"/>
    <property type="match status" value="1"/>
</dbReference>
<dbReference type="PROSITE" id="PS50119">
    <property type="entry name" value="ZF_BBOX"/>
    <property type="match status" value="1"/>
</dbReference>
<dbReference type="GO" id="GO:0005654">
    <property type="term" value="C:nucleoplasm"/>
    <property type="evidence" value="ECO:0007669"/>
    <property type="project" value="TreeGrafter"/>
</dbReference>
<dbReference type="AlphaFoldDB" id="K1PYX1"/>
<dbReference type="Pfam" id="PF00097">
    <property type="entry name" value="zf-C3HC4"/>
    <property type="match status" value="1"/>
</dbReference>
<dbReference type="SUPFAM" id="SSF57850">
    <property type="entry name" value="RING/U-box"/>
    <property type="match status" value="1"/>
</dbReference>
<dbReference type="InParanoid" id="K1PYX1"/>
<dbReference type="GO" id="GO:0008270">
    <property type="term" value="F:zinc ion binding"/>
    <property type="evidence" value="ECO:0007669"/>
    <property type="project" value="UniProtKB-KW"/>
</dbReference>
<evidence type="ECO:0000256" key="1">
    <source>
        <dbReference type="ARBA" id="ARBA00022723"/>
    </source>
</evidence>
<sequence length="465" mass="53177">MAESTSVEPEKEPFRCPICLERLNIPRYLPCLHTFCEVCIQTYISSSTTRDKEDDFNIINCPVCRQQVEEPVKDISSEDWVKELPVNKWAWTMTFNPENDSMKHCMFCKREELTVLATHWCKSCAEPLCEDCKRFHTRVPILQGHKIVEISQMEKWSEAVDIEDTCVIHRGRTVDIFCKDHNDLCCGVCFANRHKRCANFDSIDAFVMSLDKDQIKDKLKLLSSLHDCITVLQEDNKRQIAVLCTSKEDICSSFANRIEEAKMYLDQAHEQWLKRFEVEHAHQTDQIEVVLDELKRFDITVTEARSMLSSVLDNGSDKQIFIIQSKVNGQILSHFNRLKSLDIWDLTESYGFDKNQLDNITDSMKFEDVILSKRPSDAPKRISVQGKSLFLGLPTSKPWLEDLDLMSSTFHKTSNSKIIVYIDDVNVVISDEDENALQSKARCKATSGSSVNVGSKAGSSCSGEL</sequence>
<keyword evidence="1" id="KW-0479">Metal-binding</keyword>
<dbReference type="Gene3D" id="3.30.40.10">
    <property type="entry name" value="Zinc/RING finger domain, C3HC4 (zinc finger)"/>
    <property type="match status" value="1"/>
</dbReference>
<accession>K1PYX1</accession>
<dbReference type="InterPro" id="IPR001841">
    <property type="entry name" value="Znf_RING"/>
</dbReference>
<dbReference type="InterPro" id="IPR011011">
    <property type="entry name" value="Znf_FYVE_PHD"/>
</dbReference>
<dbReference type="InterPro" id="IPR047153">
    <property type="entry name" value="TRIM45/56/19-like"/>
</dbReference>
<evidence type="ECO:0000256" key="3">
    <source>
        <dbReference type="ARBA" id="ARBA00022833"/>
    </source>
</evidence>
<reference evidence="4" key="1">
    <citation type="journal article" date="2012" name="Nature">
        <title>The oyster genome reveals stress adaptation and complexity of shell formation.</title>
        <authorList>
            <person name="Zhang G."/>
            <person name="Fang X."/>
            <person name="Guo X."/>
            <person name="Li L."/>
            <person name="Luo R."/>
            <person name="Xu F."/>
            <person name="Yang P."/>
            <person name="Zhang L."/>
            <person name="Wang X."/>
            <person name="Qi H."/>
            <person name="Xiong Z."/>
            <person name="Que H."/>
            <person name="Xie Y."/>
            <person name="Holland P.W."/>
            <person name="Paps J."/>
            <person name="Zhu Y."/>
            <person name="Wu F."/>
            <person name="Chen Y."/>
            <person name="Wang J."/>
            <person name="Peng C."/>
            <person name="Meng J."/>
            <person name="Yang L."/>
            <person name="Liu J."/>
            <person name="Wen B."/>
            <person name="Zhang N."/>
            <person name="Huang Z."/>
            <person name="Zhu Q."/>
            <person name="Feng Y."/>
            <person name="Mount A."/>
            <person name="Hedgecock D."/>
            <person name="Xu Z."/>
            <person name="Liu Y."/>
            <person name="Domazet-Loso T."/>
            <person name="Du Y."/>
            <person name="Sun X."/>
            <person name="Zhang S."/>
            <person name="Liu B."/>
            <person name="Cheng P."/>
            <person name="Jiang X."/>
            <person name="Li J."/>
            <person name="Fan D."/>
            <person name="Wang W."/>
            <person name="Fu W."/>
            <person name="Wang T."/>
            <person name="Wang B."/>
            <person name="Zhang J."/>
            <person name="Peng Z."/>
            <person name="Li Y."/>
            <person name="Li N."/>
            <person name="Wang J."/>
            <person name="Chen M."/>
            <person name="He Y."/>
            <person name="Tan F."/>
            <person name="Song X."/>
            <person name="Zheng Q."/>
            <person name="Huang R."/>
            <person name="Yang H."/>
            <person name="Du X."/>
            <person name="Chen L."/>
            <person name="Yang M."/>
            <person name="Gaffney P.M."/>
            <person name="Wang S."/>
            <person name="Luo L."/>
            <person name="She Z."/>
            <person name="Ming Y."/>
            <person name="Huang W."/>
            <person name="Zhang S."/>
            <person name="Huang B."/>
            <person name="Zhang Y."/>
            <person name="Qu T."/>
            <person name="Ni P."/>
            <person name="Miao G."/>
            <person name="Wang J."/>
            <person name="Wang Q."/>
            <person name="Steinberg C.E."/>
            <person name="Wang H."/>
            <person name="Li N."/>
            <person name="Qian L."/>
            <person name="Zhang G."/>
            <person name="Li Y."/>
            <person name="Yang H."/>
            <person name="Liu X."/>
            <person name="Wang J."/>
            <person name="Yin Y."/>
            <person name="Wang J."/>
        </authorList>
    </citation>
    <scope>NUCLEOTIDE SEQUENCE [LARGE SCALE GENOMIC DNA]</scope>
    <source>
        <strain evidence="4">05x7-T-G4-1.051#20</strain>
    </source>
</reference>
<evidence type="ECO:0000313" key="4">
    <source>
        <dbReference type="EMBL" id="EKC21745.1"/>
    </source>
</evidence>
<gene>
    <name evidence="4" type="ORF">CGI_10003254</name>
</gene>
<dbReference type="PANTHER" id="PTHR25462:SF305">
    <property type="entry name" value="RING-TYPE DOMAIN-CONTAINING PROTEIN"/>
    <property type="match status" value="1"/>
</dbReference>
<keyword evidence="3" id="KW-0862">Zinc</keyword>
<dbReference type="HOGENOM" id="CLU_588295_0_0_1"/>